<protein>
    <submittedName>
        <fullName evidence="1">Unannotated protein</fullName>
    </submittedName>
</protein>
<dbReference type="Pfam" id="PF07103">
    <property type="entry name" value="DUF1365"/>
    <property type="match status" value="1"/>
</dbReference>
<accession>A0A6J6IM86</accession>
<sequence length="277" mass="31242">MTGSALYEGSTRHRRFSPVPHEFSFHLYLVLLDHDDLAGDPAMVEPGGILGGSLWPALRFARADYLDGDTTTRLGDAVRTLVTERTGVPPTGRILTLTQVRSNGYVFNPITVHYCLSPETETDSSPRIDVAVLEVTNTPWKERVWYVVDARPGAISDPEHGVSVAEVDDRGRIRSEFPKLLHVSPFMEMDMTYRFTATPPGDRLWLRLENLKIDGDLVDKVFDADLSLLRSPLDVGTLRSAAIRHPFQTLRVWSAIHTNAFRLRTKRIPFVRHPDRT</sequence>
<proteinExistence type="predicted"/>
<gene>
    <name evidence="1" type="ORF">UFOPK1835_02114</name>
</gene>
<name>A0A6J6IM86_9ZZZZ</name>
<dbReference type="EMBL" id="CAEZUP010000146">
    <property type="protein sequence ID" value="CAB4625488.1"/>
    <property type="molecule type" value="Genomic_DNA"/>
</dbReference>
<dbReference type="AlphaFoldDB" id="A0A6J6IM86"/>
<organism evidence="1">
    <name type="scientific">freshwater metagenome</name>
    <dbReference type="NCBI Taxonomy" id="449393"/>
    <lineage>
        <taxon>unclassified sequences</taxon>
        <taxon>metagenomes</taxon>
        <taxon>ecological metagenomes</taxon>
    </lineage>
</organism>
<dbReference type="PANTHER" id="PTHR33973:SF4">
    <property type="entry name" value="OS07G0153300 PROTEIN"/>
    <property type="match status" value="1"/>
</dbReference>
<dbReference type="InterPro" id="IPR010775">
    <property type="entry name" value="DUF1365"/>
</dbReference>
<reference evidence="1" key="1">
    <citation type="submission" date="2020-05" db="EMBL/GenBank/DDBJ databases">
        <authorList>
            <person name="Chiriac C."/>
            <person name="Salcher M."/>
            <person name="Ghai R."/>
            <person name="Kavagutti S V."/>
        </authorList>
    </citation>
    <scope>NUCLEOTIDE SEQUENCE</scope>
</reference>
<dbReference type="PANTHER" id="PTHR33973">
    <property type="entry name" value="OS07G0153300 PROTEIN"/>
    <property type="match status" value="1"/>
</dbReference>
<evidence type="ECO:0000313" key="1">
    <source>
        <dbReference type="EMBL" id="CAB4625488.1"/>
    </source>
</evidence>